<dbReference type="EMBL" id="JACXVP010000008">
    <property type="protein sequence ID" value="KAG5589443.1"/>
    <property type="molecule type" value="Genomic_DNA"/>
</dbReference>
<proteinExistence type="predicted"/>
<reference evidence="3 4" key="1">
    <citation type="submission" date="2020-09" db="EMBL/GenBank/DDBJ databases">
        <title>De no assembly of potato wild relative species, Solanum commersonii.</title>
        <authorList>
            <person name="Cho K."/>
        </authorList>
    </citation>
    <scope>NUCLEOTIDE SEQUENCE [LARGE SCALE GENOMIC DNA]</scope>
    <source>
        <strain evidence="3">LZ3.2</strain>
        <tissue evidence="3">Leaf</tissue>
    </source>
</reference>
<dbReference type="AlphaFoldDB" id="A0A9J5XMG8"/>
<keyword evidence="2" id="KW-0472">Membrane</keyword>
<keyword evidence="2" id="KW-1133">Transmembrane helix</keyword>
<keyword evidence="2" id="KW-0812">Transmembrane</keyword>
<protein>
    <submittedName>
        <fullName evidence="3">Uncharacterized protein</fullName>
    </submittedName>
</protein>
<evidence type="ECO:0000313" key="4">
    <source>
        <dbReference type="Proteomes" id="UP000824120"/>
    </source>
</evidence>
<feature type="transmembrane region" description="Helical" evidence="2">
    <location>
        <begin position="47"/>
        <end position="67"/>
    </location>
</feature>
<evidence type="ECO:0000256" key="2">
    <source>
        <dbReference type="SAM" id="Phobius"/>
    </source>
</evidence>
<name>A0A9J5XMG8_SOLCO</name>
<accession>A0A9J5XMG8</accession>
<organism evidence="3 4">
    <name type="scientific">Solanum commersonii</name>
    <name type="common">Commerson's wild potato</name>
    <name type="synonym">Commerson's nightshade</name>
    <dbReference type="NCBI Taxonomy" id="4109"/>
    <lineage>
        <taxon>Eukaryota</taxon>
        <taxon>Viridiplantae</taxon>
        <taxon>Streptophyta</taxon>
        <taxon>Embryophyta</taxon>
        <taxon>Tracheophyta</taxon>
        <taxon>Spermatophyta</taxon>
        <taxon>Magnoliopsida</taxon>
        <taxon>eudicotyledons</taxon>
        <taxon>Gunneridae</taxon>
        <taxon>Pentapetalae</taxon>
        <taxon>asterids</taxon>
        <taxon>lamiids</taxon>
        <taxon>Solanales</taxon>
        <taxon>Solanaceae</taxon>
        <taxon>Solanoideae</taxon>
        <taxon>Solaneae</taxon>
        <taxon>Solanum</taxon>
    </lineage>
</organism>
<dbReference type="Proteomes" id="UP000824120">
    <property type="component" value="Chromosome 8"/>
</dbReference>
<feature type="compositionally biased region" description="Polar residues" evidence="1">
    <location>
        <begin position="1"/>
        <end position="10"/>
    </location>
</feature>
<gene>
    <name evidence="3" type="ORF">H5410_039957</name>
</gene>
<evidence type="ECO:0000256" key="1">
    <source>
        <dbReference type="SAM" id="MobiDB-lite"/>
    </source>
</evidence>
<keyword evidence="4" id="KW-1185">Reference proteome</keyword>
<evidence type="ECO:0000313" key="3">
    <source>
        <dbReference type="EMBL" id="KAG5589443.1"/>
    </source>
</evidence>
<comment type="caution">
    <text evidence="3">The sequence shown here is derived from an EMBL/GenBank/DDBJ whole genome shotgun (WGS) entry which is preliminary data.</text>
</comment>
<sequence length="77" mass="8525">MLDPTPSETLPSHPLLTTKASDDEHGDDAIDGSEIDLLPRKLSSKNIFLPILSPAISIILRIFNFTLSFDSYLVEKL</sequence>
<feature type="region of interest" description="Disordered" evidence="1">
    <location>
        <begin position="1"/>
        <end position="28"/>
    </location>
</feature>